<evidence type="ECO:0000313" key="2">
    <source>
        <dbReference type="EMBL" id="RJL52568.1"/>
    </source>
</evidence>
<comment type="caution">
    <text evidence="2">The sequence shown here is derived from an EMBL/GenBank/DDBJ whole genome shotgun (WGS) entry which is preliminary data.</text>
</comment>
<accession>A0A419AY82</accession>
<evidence type="ECO:0000313" key="3">
    <source>
        <dbReference type="Proteomes" id="UP000283655"/>
    </source>
</evidence>
<dbReference type="Proteomes" id="UP000283655">
    <property type="component" value="Unassembled WGS sequence"/>
</dbReference>
<keyword evidence="1" id="KW-0175">Coiled coil</keyword>
<feature type="coiled-coil region" evidence="1">
    <location>
        <begin position="950"/>
        <end position="977"/>
    </location>
</feature>
<proteinExistence type="predicted"/>
<name>A0A419AY82_PECCA</name>
<protein>
    <submittedName>
        <fullName evidence="2">Uncharacterized protein</fullName>
    </submittedName>
</protein>
<organism evidence="2 3">
    <name type="scientific">Pectobacterium carotovorum</name>
    <name type="common">Erwinia carotovora</name>
    <dbReference type="NCBI Taxonomy" id="554"/>
    <lineage>
        <taxon>Bacteria</taxon>
        <taxon>Pseudomonadati</taxon>
        <taxon>Pseudomonadota</taxon>
        <taxon>Gammaproteobacteria</taxon>
        <taxon>Enterobacterales</taxon>
        <taxon>Pectobacteriaceae</taxon>
        <taxon>Pectobacterium</taxon>
    </lineage>
</organism>
<sequence>MLLTDSISDLSSVSRTLESTDSPSPEASDSWFDAIDYIEMEDTWFDACESHHTSPTDSLIPFTEDCRRSVQQLIRTLGEHCESKMLSVCLSKILPSTPTSLVIAANSLYTAITEQRNIDTAVLHALGLASWCLPDDINIVSCLAEFIRETVTSWTDKSFLQHFLGNEENHASTCLFTALAVTTIVARRWIKDESAPQRGLLKVPAFIANILIRASYYWNTLGNMARSPLSDGEIPENAEPPRHVPAFEVDTVVEMTEDVCDTAVLCSSSAPLFTAFSSNSTTKPGAYFRATVRGNPISVSRENHRLPVPEQAHFLAVDKLRQESRLSDLLYCATQKTETRQKTNEKIVTAAHFNTKCDAITYPEPLTKKAENLAVHTDILEMPMSSPAAGRDSGDTLLPLVITATVTAAAPVSYMQALKSKTVIATGLTAGLTGLIVGGKLLRDRIWGQQPKTQRGIEKLSQLDFLTEKRLNKNSSLIDWLVYKNKIELYTFPTEKLPSPGDNFDSFILTDASILNTQYGYAKITRSFLDGNAELKLNAPCRQYGKSIIKIDSDNKKIMDHSLGFISEVIINDIIGCEFSEYYGDLNEVFFRLMDESLFRTTSQNYLDVIADFYWRVKNIFISNDESIIKKLSEMEFDTYRKIKVDFNDEIASPFIFTRGPIIGTSDDLILRRSSDVYFFVKEILSDGWKDKGSIKALITGNESILNVNGEFFLCRIDSEGFGEIVNRNEEFLSVKFYRNIGWGMSERRFFYIKNEDGFFEPSLEKIKKYYIPFIDDISEVIPELDVIIESALMENREKTYDEFLRIFIKKIKEYISNLVLDSGKEEAAALFILMVLGSKLSSINSHAGEILFGGEDIIFKHKFINILSLYQVSKVDVSFYNQAVLGVNDIGNKIYGISRDIENKKKRIEYLERMKKYEKGKILFFTGDNLSIFMIKHNVSVQKDISEINNRWNVEIEKEKSNLKILQSDLFSLKKEKSLIEHNFKIINEVVSEFDNAPNPIEGSDRNNKISFEAYSKQFLSSKGLLNCTEEDIKRNEYRIIHHNYLGYLNELYNIIRHFIIDDDISWDGKGNILDIDIAMKKAGEIYARAFPQEVEDDRSYIIYFISAYILYKHDHKGGDCNLFEVMKYYNEKGKVFLGQVFFTDFLAPDGYVPLVDFLPGSFFSSRRMYTDQFSNYQDNGSVDYDVKIISNTILLNAKNLPLDDLILPPKRVAYYNHSGGEVKRSYGKQTHPDIGFYGFIECDSGNYLVINSFFGNVQVRYLSSKELGGYFSLDENSRFGFERQYGTFVSGDYFGEEHIIKIDPNKRYESIIHRVDYFQEFHGKDFIQLRDAISSLVKKYIIHSATNYKEKMDNPSMLAKTAGFILPFFNEIYGGLTDKYHQYDTDGIIMDAFYITSLLTSAGLSLYKVSSQGMESIAQTAFYYRRSGLRGIKLAEAVLADSQKVWSSIMTESVFQLKKIMIDILDPTGIVGFIKEDKEKVASDMFSNFNNPKGFYSDLHNFAKPVTTDATEAIYNGYRIIYKNGNFKAKYDYLISAWRLVGSHRSDVPLRLNKNNEWEVDYEIYSKEKLIFIDKASISSSRENGNTLKENKSYSQGGRDEWLRNYSTKMSHNITSLGGSHVISNAKNGATVTKREFGSAFNLYSWRDENKVVKPADRIFVIAYEDAIVLKRKFTVPSPEERVTEFLVPYRERLEYPSVDIINIPYLEFHSQPSQSDVSAGNMTMDGSPHTHTDVKSITGLSNPEMGEARNYNLNYFDGDTEQGIATAIDYNRSEKKHPYVPVTDVITVRNKLSHELVEPTLSKLIRELKEVEHPATVISICICREYLFQEKMPIEIEIYNYHVNDGVTELVSSNVLHLR</sequence>
<dbReference type="EMBL" id="QZDH01000014">
    <property type="protein sequence ID" value="RJL52568.1"/>
    <property type="molecule type" value="Genomic_DNA"/>
</dbReference>
<evidence type="ECO:0000256" key="1">
    <source>
        <dbReference type="SAM" id="Coils"/>
    </source>
</evidence>
<reference evidence="2 3" key="1">
    <citation type="submission" date="2018-09" db="EMBL/GenBank/DDBJ databases">
        <title>Phylogenetic diversity of Pectobacterium and Dickeya strains causing blackleg disease of potato in Morocco.</title>
        <authorList>
            <person name="Oulghazi S."/>
            <person name="Moumni M."/>
            <person name="Faure D."/>
        </authorList>
    </citation>
    <scope>NUCLEOTIDE SEQUENCE [LARGE SCALE GENOMIC DNA]</scope>
    <source>
        <strain evidence="2 3">S1.15.11.2D</strain>
    </source>
</reference>
<gene>
    <name evidence="2" type="ORF">D5071_07870</name>
</gene>